<comment type="similarity">
    <text evidence="2">Belongs to the nematode transthyretin-like family.</text>
</comment>
<keyword evidence="3" id="KW-0964">Secreted</keyword>
<evidence type="ECO:0000313" key="7">
    <source>
        <dbReference type="WBParaSite" id="SSTP_0001255900.1"/>
    </source>
</evidence>
<name>A0A0K0ESY2_STRER</name>
<evidence type="ECO:0000256" key="5">
    <source>
        <dbReference type="SAM" id="Phobius"/>
    </source>
</evidence>
<dbReference type="Proteomes" id="UP000035681">
    <property type="component" value="Unplaced"/>
</dbReference>
<evidence type="ECO:0000256" key="2">
    <source>
        <dbReference type="ARBA" id="ARBA00010112"/>
    </source>
</evidence>
<evidence type="ECO:0000256" key="4">
    <source>
        <dbReference type="ARBA" id="ARBA00022729"/>
    </source>
</evidence>
<dbReference type="STRING" id="6248.A0A0K0ESY2"/>
<dbReference type="WBParaSite" id="TCONS_00016838.p1">
    <property type="protein sequence ID" value="TCONS_00016838.p1"/>
    <property type="gene ID" value="XLOC_011485"/>
</dbReference>
<protein>
    <submittedName>
        <fullName evidence="8">Col_cuticle_N domain-containing protein</fullName>
    </submittedName>
    <submittedName>
        <fullName evidence="7">Transthyretin-like family-containing protein</fullName>
    </submittedName>
</protein>
<keyword evidence="5" id="KW-0472">Membrane</keyword>
<feature type="transmembrane region" description="Helical" evidence="5">
    <location>
        <begin position="6"/>
        <end position="28"/>
    </location>
</feature>
<evidence type="ECO:0000313" key="6">
    <source>
        <dbReference type="Proteomes" id="UP000035681"/>
    </source>
</evidence>
<dbReference type="PANTHER" id="PTHR21700">
    <property type="entry name" value="TRANSTHYRETIN-LIKE FAMILY PROTEIN-RELATED"/>
    <property type="match status" value="1"/>
</dbReference>
<sequence>MYLKMFLYFFIFGNICVSLMGLPTIGTLQSAGVKGKFLCNGSPYFNAKVKLYDVDTLDLDDLMAVGASGHNGLFQLVGNETEITTIDPKLNVYHNCNDEAIECLRKFSITIPQEYVTKESDTPEKIFDVGIINLSATMPGETRDCIN</sequence>
<keyword evidence="4" id="KW-0732">Signal</keyword>
<keyword evidence="5" id="KW-1133">Transmembrane helix</keyword>
<dbReference type="WBParaSite" id="SSTP_0001255900.1">
    <property type="protein sequence ID" value="SSTP_0001255900.1"/>
    <property type="gene ID" value="SSTP_0001255900"/>
</dbReference>
<evidence type="ECO:0000313" key="8">
    <source>
        <dbReference type="WBParaSite" id="TCONS_00016838.p1"/>
    </source>
</evidence>
<keyword evidence="6" id="KW-1185">Reference proteome</keyword>
<comment type="subcellular location">
    <subcellularLocation>
        <location evidence="1">Secreted</location>
    </subcellularLocation>
</comment>
<evidence type="ECO:0000256" key="3">
    <source>
        <dbReference type="ARBA" id="ARBA00022525"/>
    </source>
</evidence>
<dbReference type="GO" id="GO:0005576">
    <property type="term" value="C:extracellular region"/>
    <property type="evidence" value="ECO:0007669"/>
    <property type="project" value="UniProtKB-SubCell"/>
</dbReference>
<dbReference type="PANTHER" id="PTHR21700:SF7">
    <property type="entry name" value="TRANSTHYRETIN-LIKE FAMILY PROTEIN"/>
    <property type="match status" value="1"/>
</dbReference>
<proteinExistence type="inferred from homology"/>
<keyword evidence="5" id="KW-0812">Transmembrane</keyword>
<accession>A0A0K0ESY2</accession>
<reference evidence="7" key="1">
    <citation type="submission" date="2015-08" db="UniProtKB">
        <authorList>
            <consortium name="WormBaseParasite"/>
        </authorList>
    </citation>
    <scope>IDENTIFICATION</scope>
</reference>
<dbReference type="InterPro" id="IPR038479">
    <property type="entry name" value="Transthyretin-like_sf"/>
</dbReference>
<dbReference type="AlphaFoldDB" id="A0A0K0ESY2"/>
<evidence type="ECO:0000256" key="1">
    <source>
        <dbReference type="ARBA" id="ARBA00004613"/>
    </source>
</evidence>
<dbReference type="GO" id="GO:0009986">
    <property type="term" value="C:cell surface"/>
    <property type="evidence" value="ECO:0007669"/>
    <property type="project" value="InterPro"/>
</dbReference>
<dbReference type="Gene3D" id="2.60.40.3330">
    <property type="match status" value="1"/>
</dbReference>
<organism evidence="7">
    <name type="scientific">Strongyloides stercoralis</name>
    <name type="common">Threadworm</name>
    <dbReference type="NCBI Taxonomy" id="6248"/>
    <lineage>
        <taxon>Eukaryota</taxon>
        <taxon>Metazoa</taxon>
        <taxon>Ecdysozoa</taxon>
        <taxon>Nematoda</taxon>
        <taxon>Chromadorea</taxon>
        <taxon>Rhabditida</taxon>
        <taxon>Tylenchina</taxon>
        <taxon>Panagrolaimomorpha</taxon>
        <taxon>Strongyloidoidea</taxon>
        <taxon>Strongyloididae</taxon>
        <taxon>Strongyloides</taxon>
    </lineage>
</organism>
<dbReference type="InterPro" id="IPR001534">
    <property type="entry name" value="Transthyretin-like"/>
</dbReference>
<dbReference type="Pfam" id="PF01060">
    <property type="entry name" value="TTR-52"/>
    <property type="match status" value="1"/>
</dbReference>